<dbReference type="Proteomes" id="UP000186955">
    <property type="component" value="Unassembled WGS sequence"/>
</dbReference>
<reference evidence="2 3" key="1">
    <citation type="submission" date="2016-10" db="EMBL/GenBank/DDBJ databases">
        <title>Genome sequence of the ascomycete fungus Penicillium subrubescens.</title>
        <authorList>
            <person name="De Vries R.P."/>
            <person name="Peng M."/>
            <person name="Dilokpimol A."/>
            <person name="Hilden K."/>
            <person name="Makela M.R."/>
            <person name="Grigoriev I."/>
            <person name="Riley R."/>
            <person name="Granchi Z."/>
        </authorList>
    </citation>
    <scope>NUCLEOTIDE SEQUENCE [LARGE SCALE GENOMIC DNA]</scope>
    <source>
        <strain evidence="2 3">CBS 132785</strain>
    </source>
</reference>
<sequence>MEAQSWYGSSSVDSQGSSAVVEHRRRLPPLAMKGPSSFETARWKANGMASKGPFKKNSPEHADAPYPPVGSVTQDAKMLDAI</sequence>
<name>A0A1Q5UGC3_9EURO</name>
<dbReference type="AlphaFoldDB" id="A0A1Q5UGC3"/>
<feature type="region of interest" description="Disordered" evidence="1">
    <location>
        <begin position="1"/>
        <end position="82"/>
    </location>
</feature>
<proteinExistence type="predicted"/>
<dbReference type="EMBL" id="MNBE01000277">
    <property type="protein sequence ID" value="OKP11535.1"/>
    <property type="molecule type" value="Genomic_DNA"/>
</dbReference>
<comment type="caution">
    <text evidence="2">The sequence shown here is derived from an EMBL/GenBank/DDBJ whole genome shotgun (WGS) entry which is preliminary data.</text>
</comment>
<gene>
    <name evidence="2" type="ORF">PENSUB_3021</name>
</gene>
<organism evidence="2 3">
    <name type="scientific">Penicillium subrubescens</name>
    <dbReference type="NCBI Taxonomy" id="1316194"/>
    <lineage>
        <taxon>Eukaryota</taxon>
        <taxon>Fungi</taxon>
        <taxon>Dikarya</taxon>
        <taxon>Ascomycota</taxon>
        <taxon>Pezizomycotina</taxon>
        <taxon>Eurotiomycetes</taxon>
        <taxon>Eurotiomycetidae</taxon>
        <taxon>Eurotiales</taxon>
        <taxon>Aspergillaceae</taxon>
        <taxon>Penicillium</taxon>
    </lineage>
</organism>
<accession>A0A1Q5UGC3</accession>
<protein>
    <submittedName>
        <fullName evidence="2">Uncharacterized protein</fullName>
    </submittedName>
</protein>
<keyword evidence="3" id="KW-1185">Reference proteome</keyword>
<feature type="compositionally biased region" description="Low complexity" evidence="1">
    <location>
        <begin position="1"/>
        <end position="18"/>
    </location>
</feature>
<evidence type="ECO:0000313" key="3">
    <source>
        <dbReference type="Proteomes" id="UP000186955"/>
    </source>
</evidence>
<evidence type="ECO:0000313" key="2">
    <source>
        <dbReference type="EMBL" id="OKP11535.1"/>
    </source>
</evidence>
<evidence type="ECO:0000256" key="1">
    <source>
        <dbReference type="SAM" id="MobiDB-lite"/>
    </source>
</evidence>